<keyword evidence="6 9" id="KW-1133">Transmembrane helix</keyword>
<evidence type="ECO:0000259" key="10">
    <source>
        <dbReference type="Pfam" id="PF01490"/>
    </source>
</evidence>
<proteinExistence type="inferred from homology"/>
<dbReference type="Proteomes" id="UP000239899">
    <property type="component" value="Unassembled WGS sequence"/>
</dbReference>
<dbReference type="InterPro" id="IPR013057">
    <property type="entry name" value="AA_transpt_TM"/>
</dbReference>
<dbReference type="AlphaFoldDB" id="A0A2P6TN03"/>
<reference evidence="11 12" key="1">
    <citation type="journal article" date="2018" name="Plant J.">
        <title>Genome sequences of Chlorella sorokiniana UTEX 1602 and Micractinium conductrix SAG 241.80: implications to maltose excretion by a green alga.</title>
        <authorList>
            <person name="Arriola M.B."/>
            <person name="Velmurugan N."/>
            <person name="Zhang Y."/>
            <person name="Plunkett M.H."/>
            <person name="Hondzo H."/>
            <person name="Barney B.M."/>
        </authorList>
    </citation>
    <scope>NUCLEOTIDE SEQUENCE [LARGE SCALE GENOMIC DNA]</scope>
    <source>
        <strain evidence="12">UTEX 1602</strain>
    </source>
</reference>
<feature type="transmembrane region" description="Helical" evidence="9">
    <location>
        <begin position="396"/>
        <end position="415"/>
    </location>
</feature>
<dbReference type="PANTHER" id="PTHR22950">
    <property type="entry name" value="AMINO ACID TRANSPORTER"/>
    <property type="match status" value="1"/>
</dbReference>
<evidence type="ECO:0000313" key="12">
    <source>
        <dbReference type="Proteomes" id="UP000239899"/>
    </source>
</evidence>
<evidence type="ECO:0000256" key="2">
    <source>
        <dbReference type="ARBA" id="ARBA00008066"/>
    </source>
</evidence>
<feature type="transmembrane region" description="Helical" evidence="9">
    <location>
        <begin position="436"/>
        <end position="453"/>
    </location>
</feature>
<feature type="transmembrane region" description="Helical" evidence="9">
    <location>
        <begin position="303"/>
        <end position="324"/>
    </location>
</feature>
<sequence length="642" mass="67171">MSLRSHPVFNLSFRSATLGSVGSPGTLGSPMAAREEATAALDADHDPAGIAIGAPDSQQLLEPLLRGKPKAGPSRLGATLPGAPSGEGPLPVTLLEDSPDASKGSSFASLVVILSKTIVGAGSAALPRAFVLLGLLLAAGFLLLMGYMTHWSIEALTLGTVVTGHMSYPEVVRQLCGRGGSLLLQLSLVFRCAGLMIVYVIITADILAGHEDAPGLVCDLLGAKPSGWCGSRQLLAAVVAVCCMAPLITPKRLASTAITSWIGLVSVGTWAVVTLGLAVAAAVQGKASMPRLLPDFEAFSGGAAQVATQLVAVIPILATAYTCQMTVHHIMRDLVPFSVRRMGRVSASAVTVCTVLFLTVAVGSQLAFGPGVPADVLTQFNAAKLEPLVGPALARLLYILVRTGFLLSIITIFPMQMAPYRESLSRLLAGTELSGGPYYLLTYASLALFYFFAMHSGSIWVPLQFVGATAGALIAFIFPAWIALSAIRCRDPAALASQNYWKINAWALIAIGIAQAVAGVTATLFFSHKDSGSSNGALDAALAAALRRPMETVRAALDLKDRIAAHSGDADHHARESNEVGTIAELTDVASEFTERSPPNRDHLSAALDTKDRLAAHGVKLPMEEMVWREELDEGIGQALNS</sequence>
<keyword evidence="7 9" id="KW-0472">Membrane</keyword>
<evidence type="ECO:0000256" key="8">
    <source>
        <dbReference type="SAM" id="MobiDB-lite"/>
    </source>
</evidence>
<protein>
    <submittedName>
        <fullName evidence="11">Sodium-coupled neutral amino acid transporter 6</fullName>
    </submittedName>
</protein>
<feature type="transmembrane region" description="Helical" evidence="9">
    <location>
        <begin position="230"/>
        <end position="249"/>
    </location>
</feature>
<evidence type="ECO:0000256" key="9">
    <source>
        <dbReference type="SAM" id="Phobius"/>
    </source>
</evidence>
<keyword evidence="12" id="KW-1185">Reference proteome</keyword>
<dbReference type="GO" id="GO:0016020">
    <property type="term" value="C:membrane"/>
    <property type="evidence" value="ECO:0007669"/>
    <property type="project" value="UniProtKB-SubCell"/>
</dbReference>
<keyword evidence="3" id="KW-0813">Transport</keyword>
<evidence type="ECO:0000256" key="5">
    <source>
        <dbReference type="ARBA" id="ARBA00022970"/>
    </source>
</evidence>
<feature type="transmembrane region" description="Helical" evidence="9">
    <location>
        <begin position="459"/>
        <end position="484"/>
    </location>
</feature>
<evidence type="ECO:0000256" key="1">
    <source>
        <dbReference type="ARBA" id="ARBA00004141"/>
    </source>
</evidence>
<dbReference type="STRING" id="3076.A0A2P6TN03"/>
<dbReference type="EMBL" id="LHPG02000011">
    <property type="protein sequence ID" value="PRW45717.1"/>
    <property type="molecule type" value="Genomic_DNA"/>
</dbReference>
<evidence type="ECO:0000256" key="7">
    <source>
        <dbReference type="ARBA" id="ARBA00023136"/>
    </source>
</evidence>
<evidence type="ECO:0000256" key="6">
    <source>
        <dbReference type="ARBA" id="ARBA00022989"/>
    </source>
</evidence>
<name>A0A2P6TN03_CHLSO</name>
<comment type="similarity">
    <text evidence="2">Belongs to the amino acid/polyamine transporter 2 family.</text>
</comment>
<feature type="transmembrane region" description="Helical" evidence="9">
    <location>
        <begin position="188"/>
        <end position="210"/>
    </location>
</feature>
<dbReference type="GO" id="GO:0015179">
    <property type="term" value="F:L-amino acid transmembrane transporter activity"/>
    <property type="evidence" value="ECO:0007669"/>
    <property type="project" value="TreeGrafter"/>
</dbReference>
<feature type="transmembrane region" description="Helical" evidence="9">
    <location>
        <begin position="261"/>
        <end position="283"/>
    </location>
</feature>
<dbReference type="OrthoDB" id="28208at2759"/>
<evidence type="ECO:0000256" key="4">
    <source>
        <dbReference type="ARBA" id="ARBA00022692"/>
    </source>
</evidence>
<dbReference type="Pfam" id="PF01490">
    <property type="entry name" value="Aa_trans"/>
    <property type="match status" value="1"/>
</dbReference>
<feature type="transmembrane region" description="Helical" evidence="9">
    <location>
        <begin position="345"/>
        <end position="368"/>
    </location>
</feature>
<accession>A0A2P6TN03</accession>
<keyword evidence="4 9" id="KW-0812">Transmembrane</keyword>
<keyword evidence="5" id="KW-0029">Amino-acid transport</keyword>
<feature type="region of interest" description="Disordered" evidence="8">
    <location>
        <begin position="70"/>
        <end position="90"/>
    </location>
</feature>
<comment type="subcellular location">
    <subcellularLocation>
        <location evidence="1">Membrane</location>
        <topology evidence="1">Multi-pass membrane protein</topology>
    </subcellularLocation>
</comment>
<gene>
    <name evidence="11" type="ORF">C2E21_5886</name>
</gene>
<comment type="caution">
    <text evidence="11">The sequence shown here is derived from an EMBL/GenBank/DDBJ whole genome shotgun (WGS) entry which is preliminary data.</text>
</comment>
<evidence type="ECO:0000256" key="3">
    <source>
        <dbReference type="ARBA" id="ARBA00022448"/>
    </source>
</evidence>
<evidence type="ECO:0000313" key="11">
    <source>
        <dbReference type="EMBL" id="PRW45717.1"/>
    </source>
</evidence>
<dbReference type="PANTHER" id="PTHR22950:SF458">
    <property type="entry name" value="SODIUM-COUPLED NEUTRAL AMINO ACID TRANSPORTER 11-RELATED"/>
    <property type="match status" value="1"/>
</dbReference>
<feature type="transmembrane region" description="Helical" evidence="9">
    <location>
        <begin position="130"/>
        <end position="148"/>
    </location>
</feature>
<feature type="domain" description="Amino acid transporter transmembrane" evidence="10">
    <location>
        <begin position="104"/>
        <end position="524"/>
    </location>
</feature>
<organism evidence="11 12">
    <name type="scientific">Chlorella sorokiniana</name>
    <name type="common">Freshwater green alga</name>
    <dbReference type="NCBI Taxonomy" id="3076"/>
    <lineage>
        <taxon>Eukaryota</taxon>
        <taxon>Viridiplantae</taxon>
        <taxon>Chlorophyta</taxon>
        <taxon>core chlorophytes</taxon>
        <taxon>Trebouxiophyceae</taxon>
        <taxon>Chlorellales</taxon>
        <taxon>Chlorellaceae</taxon>
        <taxon>Chlorella clade</taxon>
        <taxon>Chlorella</taxon>
    </lineage>
</organism>
<feature type="transmembrane region" description="Helical" evidence="9">
    <location>
        <begin position="505"/>
        <end position="526"/>
    </location>
</feature>